<evidence type="ECO:0000256" key="5">
    <source>
        <dbReference type="ARBA" id="ARBA00023002"/>
    </source>
</evidence>
<sequence>MILGVSNFMQPPQLPFSRAGLFTPAPLQRELQRAGTVHRVITAVGDPAWLVTGHAAVRQLFDDDRVGRSHPAPDTAARTGKSAFFGGPIGNYETERDDHARGRRLMQPHFTPKQMRALESRVHELSTELLDAMIDQGPPADLYTVIAQPLPMMVLCELLGVPYADRAEFREWTAAASNTRDRSLSEWGMGQLFVYGMQLVGRKREDPGDDVISRLCAVEGVADHEIASQSMALLLGGHETTVIQLGLAVLLLLANPEQWALLVAQPDLISNAVEETLRASRTGGGEIPRYAREDLELDGVHIAAGDLLLLDVGAANHDQAVFGGPDRLDVTRHTAAHVTFGYGARYCVGAPLARLQLTEVLGQLVERLPGLYLRKDVSEVTMRTDLLTGGLLELPVGW</sequence>
<gene>
    <name evidence="9" type="primary">penM</name>
    <name evidence="9" type="ORF">DE4585_02262</name>
</gene>
<evidence type="ECO:0000256" key="1">
    <source>
        <dbReference type="ARBA" id="ARBA00001971"/>
    </source>
</evidence>
<keyword evidence="4 8" id="KW-0479">Metal-binding</keyword>
<keyword evidence="3 8" id="KW-0349">Heme</keyword>
<dbReference type="FunFam" id="1.10.630.10:FF:000018">
    <property type="entry name" value="Cytochrome P450 monooxygenase"/>
    <property type="match status" value="1"/>
</dbReference>
<dbReference type="GO" id="GO:0004497">
    <property type="term" value="F:monooxygenase activity"/>
    <property type="evidence" value="ECO:0007669"/>
    <property type="project" value="UniProtKB-KW"/>
</dbReference>
<dbReference type="Gene3D" id="1.10.630.10">
    <property type="entry name" value="Cytochrome P450"/>
    <property type="match status" value="1"/>
</dbReference>
<dbReference type="CDD" id="cd11031">
    <property type="entry name" value="Cyp158A-like"/>
    <property type="match status" value="1"/>
</dbReference>
<comment type="caution">
    <text evidence="9">The sequence shown here is derived from an EMBL/GenBank/DDBJ whole genome shotgun (WGS) entry which is preliminary data.</text>
</comment>
<dbReference type="InterPro" id="IPR001128">
    <property type="entry name" value="Cyt_P450"/>
</dbReference>
<keyword evidence="6 8" id="KW-0408">Iron</keyword>
<dbReference type="InterPro" id="IPR002397">
    <property type="entry name" value="Cyt_P450_B"/>
</dbReference>
<comment type="similarity">
    <text evidence="2 8">Belongs to the cytochrome P450 family.</text>
</comment>
<evidence type="ECO:0000256" key="7">
    <source>
        <dbReference type="ARBA" id="ARBA00023033"/>
    </source>
</evidence>
<comment type="cofactor">
    <cofactor evidence="1">
        <name>heme</name>
        <dbReference type="ChEBI" id="CHEBI:30413"/>
    </cofactor>
</comment>
<evidence type="ECO:0000313" key="10">
    <source>
        <dbReference type="Proteomes" id="UP000295117"/>
    </source>
</evidence>
<evidence type="ECO:0000256" key="3">
    <source>
        <dbReference type="ARBA" id="ARBA00022617"/>
    </source>
</evidence>
<reference evidence="9 10" key="1">
    <citation type="journal article" date="2019" name="Sci. Rep.">
        <title>Extended insight into the Mycobacterium chelonae-abscessus complex through whole genome sequencing of Mycobacterium salmoniphilum outbreak and Mycobacterium salmoniphilum-like strains.</title>
        <authorList>
            <person name="Behra P.R.K."/>
            <person name="Das S."/>
            <person name="Pettersson B.M.F."/>
            <person name="Shirreff L."/>
            <person name="DuCote T."/>
            <person name="Jacobsson K.G."/>
            <person name="Ennis D.G."/>
            <person name="Kirsebom L.A."/>
        </authorList>
    </citation>
    <scope>NUCLEOTIDE SEQUENCE [LARGE SCALE GENOMIC DNA]</scope>
    <source>
        <strain evidence="9 10">DE 4585</strain>
    </source>
</reference>
<dbReference type="PANTHER" id="PTHR46696:SF1">
    <property type="entry name" value="CYTOCHROME P450 YJIB-RELATED"/>
    <property type="match status" value="1"/>
</dbReference>
<accession>A0A4R8S396</accession>
<evidence type="ECO:0000256" key="2">
    <source>
        <dbReference type="ARBA" id="ARBA00010617"/>
    </source>
</evidence>
<dbReference type="EMBL" id="PECH01000006">
    <property type="protein sequence ID" value="TDZ83464.1"/>
    <property type="molecule type" value="Genomic_DNA"/>
</dbReference>
<dbReference type="AlphaFoldDB" id="A0A4R8S396"/>
<protein>
    <submittedName>
        <fullName evidence="9">Pentalenolactone synthase</fullName>
        <ecNumber evidence="9">1.14.19.8</ecNumber>
    </submittedName>
</protein>
<dbReference type="GO" id="GO:0020037">
    <property type="term" value="F:heme binding"/>
    <property type="evidence" value="ECO:0007669"/>
    <property type="project" value="InterPro"/>
</dbReference>
<dbReference type="EC" id="1.14.19.8" evidence="9"/>
<proteinExistence type="inferred from homology"/>
<organism evidence="9 10">
    <name type="scientific">Mycobacteroides salmoniphilum</name>
    <dbReference type="NCBI Taxonomy" id="404941"/>
    <lineage>
        <taxon>Bacteria</taxon>
        <taxon>Bacillati</taxon>
        <taxon>Actinomycetota</taxon>
        <taxon>Actinomycetes</taxon>
        <taxon>Mycobacteriales</taxon>
        <taxon>Mycobacteriaceae</taxon>
        <taxon>Mycobacteroides</taxon>
    </lineage>
</organism>
<evidence type="ECO:0000256" key="8">
    <source>
        <dbReference type="RuleBase" id="RU000461"/>
    </source>
</evidence>
<dbReference type="SUPFAM" id="SSF48264">
    <property type="entry name" value="Cytochrome P450"/>
    <property type="match status" value="1"/>
</dbReference>
<evidence type="ECO:0000256" key="4">
    <source>
        <dbReference type="ARBA" id="ARBA00022723"/>
    </source>
</evidence>
<dbReference type="PRINTS" id="PR00385">
    <property type="entry name" value="P450"/>
</dbReference>
<dbReference type="PROSITE" id="PS00086">
    <property type="entry name" value="CYTOCHROME_P450"/>
    <property type="match status" value="1"/>
</dbReference>
<dbReference type="PRINTS" id="PR00359">
    <property type="entry name" value="BP450"/>
</dbReference>
<name>A0A4R8S396_9MYCO</name>
<evidence type="ECO:0000256" key="6">
    <source>
        <dbReference type="ARBA" id="ARBA00023004"/>
    </source>
</evidence>
<dbReference type="InterPro" id="IPR017972">
    <property type="entry name" value="Cyt_P450_CS"/>
</dbReference>
<dbReference type="Pfam" id="PF00067">
    <property type="entry name" value="p450"/>
    <property type="match status" value="1"/>
</dbReference>
<dbReference type="InterPro" id="IPR036396">
    <property type="entry name" value="Cyt_P450_sf"/>
</dbReference>
<keyword evidence="7 8" id="KW-0503">Monooxygenase</keyword>
<dbReference type="GO" id="GO:0005506">
    <property type="term" value="F:iron ion binding"/>
    <property type="evidence" value="ECO:0007669"/>
    <property type="project" value="InterPro"/>
</dbReference>
<dbReference type="PANTHER" id="PTHR46696">
    <property type="entry name" value="P450, PUTATIVE (EUROFUNG)-RELATED"/>
    <property type="match status" value="1"/>
</dbReference>
<keyword evidence="5 8" id="KW-0560">Oxidoreductase</keyword>
<dbReference type="Proteomes" id="UP000295117">
    <property type="component" value="Unassembled WGS sequence"/>
</dbReference>
<dbReference type="GO" id="GO:0016705">
    <property type="term" value="F:oxidoreductase activity, acting on paired donors, with incorporation or reduction of molecular oxygen"/>
    <property type="evidence" value="ECO:0007669"/>
    <property type="project" value="InterPro"/>
</dbReference>
<evidence type="ECO:0000313" key="9">
    <source>
        <dbReference type="EMBL" id="TDZ83464.1"/>
    </source>
</evidence>